<name>A0A2U2N914_9BIFI</name>
<organism evidence="1 2">
    <name type="scientific">Bifidobacterium callitrichidarum</name>
    <dbReference type="NCBI Taxonomy" id="2052941"/>
    <lineage>
        <taxon>Bacteria</taxon>
        <taxon>Bacillati</taxon>
        <taxon>Actinomycetota</taxon>
        <taxon>Actinomycetes</taxon>
        <taxon>Bifidobacteriales</taxon>
        <taxon>Bifidobacteriaceae</taxon>
        <taxon>Bifidobacterium</taxon>
    </lineage>
</organism>
<evidence type="ECO:0000313" key="2">
    <source>
        <dbReference type="Proteomes" id="UP000245876"/>
    </source>
</evidence>
<proteinExistence type="predicted"/>
<dbReference type="Proteomes" id="UP000245876">
    <property type="component" value="Unassembled WGS sequence"/>
</dbReference>
<dbReference type="EMBL" id="QFFM01000012">
    <property type="protein sequence ID" value="PWG65608.1"/>
    <property type="molecule type" value="Genomic_DNA"/>
</dbReference>
<protein>
    <submittedName>
        <fullName evidence="1">Uncharacterized protein</fullName>
    </submittedName>
</protein>
<dbReference type="AlphaFoldDB" id="A0A2U2N914"/>
<gene>
    <name evidence="1" type="ORF">DF196_06655</name>
</gene>
<dbReference type="RefSeq" id="WP_109057077.1">
    <property type="nucleotide sequence ID" value="NZ_QFFM01000012.1"/>
</dbReference>
<keyword evidence="2" id="KW-1185">Reference proteome</keyword>
<reference evidence="1 2" key="1">
    <citation type="journal article" date="2018" name="Int. J. Syst. Evol. Microbiol.">
        <title>Bifidobacterium callitrichidarum sp. nov. from the faeces of the emperor tamarin (Saguinus imperator).</title>
        <authorList>
            <person name="Modesto M."/>
            <person name="Michelini S."/>
            <person name="Sansosti M.C."/>
            <person name="De Filippo C."/>
            <person name="Cavalieri D."/>
            <person name="Qvirist L."/>
            <person name="Andlid T."/>
            <person name="Spiezio C."/>
            <person name="Sandri C."/>
            <person name="Pascarelli S."/>
            <person name="Sgorbati B."/>
            <person name="Mattarelli P."/>
        </authorList>
    </citation>
    <scope>NUCLEOTIDE SEQUENCE [LARGE SCALE GENOMIC DNA]</scope>
    <source>
        <strain evidence="1 2">TRI 5</strain>
    </source>
</reference>
<comment type="caution">
    <text evidence="1">The sequence shown here is derived from an EMBL/GenBank/DDBJ whole genome shotgun (WGS) entry which is preliminary data.</text>
</comment>
<accession>A0A2U2N914</accession>
<evidence type="ECO:0000313" key="1">
    <source>
        <dbReference type="EMBL" id="PWG65608.1"/>
    </source>
</evidence>
<sequence>MTDTQPFWTGLTPIELEGTPVLLDVFDRLVEGTLAMTGDGTASTVVVSVVSDRLDPPVSVFDAASPHHPVEPLPAARGLTRVDPMRLGADAAPLAGDRVELRGVPGLFPYAGRADGRRVRVRMGSGPDPVWVPRRNIAAIVRDLRLTPGEPGLYRTRDGGILLRDGSGRWRRIFDAAGEGDGRWPDPGAAIGAARLRALGPLSRIRLGES</sequence>